<evidence type="ECO:0000313" key="2">
    <source>
        <dbReference type="Proteomes" id="UP000204221"/>
    </source>
</evidence>
<dbReference type="KEGG" id="ahg:AHOG_09040"/>
<proteinExistence type="predicted"/>
<dbReference type="PROSITE" id="PS50943">
    <property type="entry name" value="HTH_CROC1"/>
    <property type="match status" value="1"/>
</dbReference>
<protein>
    <submittedName>
        <fullName evidence="1">Helix-turn-helix protein</fullName>
    </submittedName>
</protein>
<reference evidence="1 2" key="1">
    <citation type="submission" date="2017-07" db="EMBL/GenBank/DDBJ databases">
        <title>Complete genome sequence of Actinoalloteichus hoggarensis DSM 45943, type strain of Actinoalloteichus hoggarensis.</title>
        <authorList>
            <person name="Ruckert C."/>
            <person name="Nouioui I."/>
            <person name="Willmese J."/>
            <person name="van Wezel G."/>
            <person name="Klenk H.-P."/>
            <person name="Kalinowski J."/>
            <person name="Zotchev S.B."/>
        </authorList>
    </citation>
    <scope>NUCLEOTIDE SEQUENCE [LARGE SCALE GENOMIC DNA]</scope>
    <source>
        <strain evidence="1 2">DSM 45943</strain>
    </source>
</reference>
<dbReference type="Pfam" id="PF19054">
    <property type="entry name" value="DUF5753"/>
    <property type="match status" value="1"/>
</dbReference>
<name>A0A221W112_9PSEU</name>
<dbReference type="EMBL" id="CP022521">
    <property type="protein sequence ID" value="ASO19452.1"/>
    <property type="molecule type" value="Genomic_DNA"/>
</dbReference>
<dbReference type="AlphaFoldDB" id="A0A221W112"/>
<keyword evidence="2" id="KW-1185">Reference proteome</keyword>
<dbReference type="CDD" id="cd00093">
    <property type="entry name" value="HTH_XRE"/>
    <property type="match status" value="1"/>
</dbReference>
<dbReference type="SUPFAM" id="SSF47413">
    <property type="entry name" value="lambda repressor-like DNA-binding domains"/>
    <property type="match status" value="1"/>
</dbReference>
<dbReference type="SMART" id="SM00530">
    <property type="entry name" value="HTH_XRE"/>
    <property type="match status" value="1"/>
</dbReference>
<evidence type="ECO:0000313" key="1">
    <source>
        <dbReference type="EMBL" id="ASO19452.1"/>
    </source>
</evidence>
<dbReference type="Pfam" id="PF13560">
    <property type="entry name" value="HTH_31"/>
    <property type="match status" value="1"/>
</dbReference>
<dbReference type="OrthoDB" id="4285266at2"/>
<dbReference type="Proteomes" id="UP000204221">
    <property type="component" value="Chromosome"/>
</dbReference>
<sequence length="281" mass="30829">MSGPSLRRRQLGAALRELRMARGITVLEAARQTSLSTPTVSRIENGVRRVRPVDVRVLLAAYGVDPAEAGRYLELAEEADRPGWWERAQPSVSQVGAYQLEMESTATELRSWHPELLPPLAQTDGYLRAVRAAALPGLSAEELDEAVRLGRLRREALSDNGVRLVSVVGEGALRRLVGGAREMRDQLDWLLVAGQQPEISIRVLPFHSGAHPSMESAFTLLGFDDVPGRSAVWLENDRVAQVVEHAEDVEHYAATFDLLSWSALSEADSARLIDTIAAGLR</sequence>
<organism evidence="1 2">
    <name type="scientific">Actinoalloteichus hoggarensis</name>
    <dbReference type="NCBI Taxonomy" id="1470176"/>
    <lineage>
        <taxon>Bacteria</taxon>
        <taxon>Bacillati</taxon>
        <taxon>Actinomycetota</taxon>
        <taxon>Actinomycetes</taxon>
        <taxon>Pseudonocardiales</taxon>
        <taxon>Pseudonocardiaceae</taxon>
        <taxon>Actinoalloteichus</taxon>
    </lineage>
</organism>
<dbReference type="InterPro" id="IPR043917">
    <property type="entry name" value="DUF5753"/>
</dbReference>
<dbReference type="RefSeq" id="WP_093940951.1">
    <property type="nucleotide sequence ID" value="NZ_CP022521.1"/>
</dbReference>
<gene>
    <name evidence="1" type="ORF">AHOG_09040</name>
</gene>
<dbReference type="GO" id="GO:0003677">
    <property type="term" value="F:DNA binding"/>
    <property type="evidence" value="ECO:0007669"/>
    <property type="project" value="InterPro"/>
</dbReference>
<accession>A0A221W112</accession>
<dbReference type="InterPro" id="IPR010982">
    <property type="entry name" value="Lambda_DNA-bd_dom_sf"/>
</dbReference>
<dbReference type="Gene3D" id="1.10.260.40">
    <property type="entry name" value="lambda repressor-like DNA-binding domains"/>
    <property type="match status" value="1"/>
</dbReference>
<dbReference type="InterPro" id="IPR001387">
    <property type="entry name" value="Cro/C1-type_HTH"/>
</dbReference>